<accession>D2UAR3</accession>
<dbReference type="GeneID" id="89226056"/>
<feature type="signal peptide" evidence="2">
    <location>
        <begin position="1"/>
        <end position="24"/>
    </location>
</feature>
<feature type="region of interest" description="Disordered" evidence="1">
    <location>
        <begin position="108"/>
        <end position="127"/>
    </location>
</feature>
<protein>
    <recommendedName>
        <fullName evidence="5">Secreted protein</fullName>
    </recommendedName>
</protein>
<reference evidence="3 4" key="1">
    <citation type="journal article" date="2009" name="BMC Genomics">
        <title>The complete genome sequence of Xanthomonas albilineans provides new insights into the reductive genome evolution of the xylem-limited Xanthomonadaceae.</title>
        <authorList>
            <person name="Pieretti I."/>
            <person name="Royer M."/>
            <person name="Barbe V."/>
            <person name="Carrere S."/>
            <person name="Koebnik R."/>
            <person name="Cociancich S."/>
            <person name="Couloux A."/>
            <person name="Darrasse A."/>
            <person name="Gouzy J."/>
            <person name="Jacques M.A."/>
            <person name="Lauber E."/>
            <person name="Manceau C."/>
            <person name="Mangenot S."/>
            <person name="Poussier S."/>
            <person name="Segurens B."/>
            <person name="Szurek B."/>
            <person name="Verdier V."/>
            <person name="Arlat M."/>
            <person name="Rott P."/>
        </authorList>
    </citation>
    <scope>NUCLEOTIDE SEQUENCE [LARGE SCALE GENOMIC DNA]</scope>
    <source>
        <strain evidence="4">GPE PC73 / CFBP 7063</strain>
    </source>
</reference>
<dbReference type="Proteomes" id="UP000001890">
    <property type="component" value="Chromosome"/>
</dbReference>
<dbReference type="EMBL" id="FP565176">
    <property type="protein sequence ID" value="CBA14889.1"/>
    <property type="molecule type" value="Genomic_DNA"/>
</dbReference>
<gene>
    <name evidence="3" type="ordered locus">XALc_0348</name>
</gene>
<evidence type="ECO:0000313" key="4">
    <source>
        <dbReference type="Proteomes" id="UP000001890"/>
    </source>
</evidence>
<sequence>MTLRLICAAGLLATLGGCATYDYAGGNEGGYYRGAPSVEYRYPAGYSEYAYPYGMAPYAYGPGYYGYYGYYSYGVPYYYYHRDSYHGGDGPPRPHPVLMPPSGGIGIPSPLRQQTVDRPPRSHPMLVPRGGGIGIRTPLR</sequence>
<dbReference type="RefSeq" id="WP_012914907.1">
    <property type="nucleotide sequence ID" value="NC_013722.1"/>
</dbReference>
<evidence type="ECO:0000256" key="2">
    <source>
        <dbReference type="SAM" id="SignalP"/>
    </source>
</evidence>
<organism evidence="3 4">
    <name type="scientific">Xanthomonas albilineans (strain GPE PC73 / CFBP 7063)</name>
    <dbReference type="NCBI Taxonomy" id="380358"/>
    <lineage>
        <taxon>Bacteria</taxon>
        <taxon>Pseudomonadati</taxon>
        <taxon>Pseudomonadota</taxon>
        <taxon>Gammaproteobacteria</taxon>
        <taxon>Lysobacterales</taxon>
        <taxon>Lysobacteraceae</taxon>
        <taxon>Xanthomonas</taxon>
    </lineage>
</organism>
<dbReference type="AlphaFoldDB" id="D2UAR3"/>
<evidence type="ECO:0000313" key="3">
    <source>
        <dbReference type="EMBL" id="CBA14889.1"/>
    </source>
</evidence>
<keyword evidence="2" id="KW-0732">Signal</keyword>
<name>D2UAR3_XANAP</name>
<evidence type="ECO:0008006" key="5">
    <source>
        <dbReference type="Google" id="ProtNLM"/>
    </source>
</evidence>
<feature type="chain" id="PRO_5003036935" description="Secreted protein" evidence="2">
    <location>
        <begin position="25"/>
        <end position="140"/>
    </location>
</feature>
<dbReference type="STRING" id="380358.XALC_0348"/>
<dbReference type="PROSITE" id="PS51257">
    <property type="entry name" value="PROKAR_LIPOPROTEIN"/>
    <property type="match status" value="1"/>
</dbReference>
<dbReference type="KEGG" id="xal:XALC_0348"/>
<evidence type="ECO:0000256" key="1">
    <source>
        <dbReference type="SAM" id="MobiDB-lite"/>
    </source>
</evidence>
<proteinExistence type="predicted"/>
<keyword evidence="4" id="KW-1185">Reference proteome</keyword>